<dbReference type="PANTHER" id="PTHR46429:SF1">
    <property type="entry name" value="23S RRNA (GUANOSINE-2'-O-)-METHYLTRANSFERASE RLMB"/>
    <property type="match status" value="1"/>
</dbReference>
<protein>
    <submittedName>
        <fullName evidence="6">23S rRNA (Guanosine(2251)-2'-O)-methyltransferase RlmB</fullName>
    </submittedName>
</protein>
<reference evidence="6" key="2">
    <citation type="submission" date="2020-09" db="EMBL/GenBank/DDBJ databases">
        <authorList>
            <person name="Sun Q."/>
            <person name="Zhou Y."/>
        </authorList>
    </citation>
    <scope>NUCLEOTIDE SEQUENCE</scope>
    <source>
        <strain evidence="6">CGMCC 1.15388</strain>
    </source>
</reference>
<comment type="caution">
    <text evidence="6">The sequence shown here is derived from an EMBL/GenBank/DDBJ whole genome shotgun (WGS) entry which is preliminary data.</text>
</comment>
<dbReference type="InterPro" id="IPR001537">
    <property type="entry name" value="SpoU_MeTrfase"/>
</dbReference>
<dbReference type="Pfam" id="PF00588">
    <property type="entry name" value="SpoU_methylase"/>
    <property type="match status" value="1"/>
</dbReference>
<dbReference type="InterPro" id="IPR029064">
    <property type="entry name" value="Ribosomal_eL30-like_sf"/>
</dbReference>
<dbReference type="SUPFAM" id="SSF55315">
    <property type="entry name" value="L30e-like"/>
    <property type="match status" value="1"/>
</dbReference>
<feature type="compositionally biased region" description="Basic and acidic residues" evidence="4">
    <location>
        <begin position="57"/>
        <end position="70"/>
    </location>
</feature>
<dbReference type="Gene3D" id="3.40.1280.10">
    <property type="match status" value="1"/>
</dbReference>
<dbReference type="NCBIfam" id="TIGR00186">
    <property type="entry name" value="rRNA_methyl_3"/>
    <property type="match status" value="1"/>
</dbReference>
<dbReference type="GO" id="GO:0008173">
    <property type="term" value="F:RNA methyltransferase activity"/>
    <property type="evidence" value="ECO:0007669"/>
    <property type="project" value="InterPro"/>
</dbReference>
<evidence type="ECO:0000313" key="7">
    <source>
        <dbReference type="Proteomes" id="UP000633136"/>
    </source>
</evidence>
<dbReference type="GO" id="GO:0005829">
    <property type="term" value="C:cytosol"/>
    <property type="evidence" value="ECO:0007669"/>
    <property type="project" value="TreeGrafter"/>
</dbReference>
<dbReference type="PANTHER" id="PTHR46429">
    <property type="entry name" value="23S RRNA (GUANOSINE-2'-O-)-METHYLTRANSFERASE RLMB"/>
    <property type="match status" value="1"/>
</dbReference>
<feature type="compositionally biased region" description="Basic and acidic residues" evidence="4">
    <location>
        <begin position="33"/>
        <end position="49"/>
    </location>
</feature>
<dbReference type="SUPFAM" id="SSF75217">
    <property type="entry name" value="alpha/beta knot"/>
    <property type="match status" value="1"/>
</dbReference>
<evidence type="ECO:0000313" key="6">
    <source>
        <dbReference type="EMBL" id="GGE75666.1"/>
    </source>
</evidence>
<dbReference type="Proteomes" id="UP000633136">
    <property type="component" value="Unassembled WGS sequence"/>
</dbReference>
<dbReference type="SMART" id="SM00967">
    <property type="entry name" value="SpoU_sub_bind"/>
    <property type="match status" value="1"/>
</dbReference>
<dbReference type="GO" id="GO:0006396">
    <property type="term" value="P:RNA processing"/>
    <property type="evidence" value="ECO:0007669"/>
    <property type="project" value="InterPro"/>
</dbReference>
<dbReference type="InterPro" id="IPR013123">
    <property type="entry name" value="SpoU_subst-bd"/>
</dbReference>
<feature type="domain" description="RNA 2-O ribose methyltransferase substrate binding" evidence="5">
    <location>
        <begin position="83"/>
        <end position="159"/>
    </location>
</feature>
<comment type="similarity">
    <text evidence="1">Belongs to the class IV-like SAM-binding methyltransferase superfamily. RNA methyltransferase TrmH family.</text>
</comment>
<dbReference type="Pfam" id="PF08032">
    <property type="entry name" value="SpoU_sub_bind"/>
    <property type="match status" value="1"/>
</dbReference>
<proteinExistence type="inferred from homology"/>
<dbReference type="GO" id="GO:0003723">
    <property type="term" value="F:RNA binding"/>
    <property type="evidence" value="ECO:0007669"/>
    <property type="project" value="InterPro"/>
</dbReference>
<keyword evidence="7" id="KW-1185">Reference proteome</keyword>
<name>A0A917ESR8_9MICC</name>
<evidence type="ECO:0000256" key="4">
    <source>
        <dbReference type="SAM" id="MobiDB-lite"/>
    </source>
</evidence>
<dbReference type="GO" id="GO:0032259">
    <property type="term" value="P:methylation"/>
    <property type="evidence" value="ECO:0007669"/>
    <property type="project" value="UniProtKB-KW"/>
</dbReference>
<dbReference type="Gene3D" id="3.30.1330.30">
    <property type="match status" value="1"/>
</dbReference>
<dbReference type="InterPro" id="IPR004441">
    <property type="entry name" value="rRNA_MeTrfase_TrmH"/>
</dbReference>
<dbReference type="AlphaFoldDB" id="A0A917ESR8"/>
<keyword evidence="2" id="KW-0489">Methyltransferase</keyword>
<organism evidence="6 7">
    <name type="scientific">Nesterenkonia cremea</name>
    <dbReference type="NCBI Taxonomy" id="1882340"/>
    <lineage>
        <taxon>Bacteria</taxon>
        <taxon>Bacillati</taxon>
        <taxon>Actinomycetota</taxon>
        <taxon>Actinomycetes</taxon>
        <taxon>Micrococcales</taxon>
        <taxon>Micrococcaceae</taxon>
        <taxon>Nesterenkonia</taxon>
    </lineage>
</organism>
<evidence type="ECO:0000256" key="2">
    <source>
        <dbReference type="ARBA" id="ARBA00022603"/>
    </source>
</evidence>
<evidence type="ECO:0000259" key="5">
    <source>
        <dbReference type="SMART" id="SM00967"/>
    </source>
</evidence>
<accession>A0A917ESR8</accession>
<evidence type="ECO:0000256" key="1">
    <source>
        <dbReference type="ARBA" id="ARBA00007228"/>
    </source>
</evidence>
<dbReference type="CDD" id="cd18103">
    <property type="entry name" value="SpoU-like_RlmB"/>
    <property type="match status" value="1"/>
</dbReference>
<dbReference type="InterPro" id="IPR029026">
    <property type="entry name" value="tRNA_m1G_MTases_N"/>
</dbReference>
<feature type="region of interest" description="Disordered" evidence="4">
    <location>
        <begin position="1"/>
        <end position="82"/>
    </location>
</feature>
<sequence length="337" mass="35699">MTMAKDSRPKSAAVRKASTKKGQVTGSGGQGRRKLEGKGPTPKAEDRVYHKAHKNKQLAERAAAKREANRPRTRGSGFGTDDAVAGRNAVVEALREGIPAKELHVAADIDSDGRVRESLRFAAERGIRVKEVSRRQLDTTTGEAVHQGVALVLEPYDYAEAGEFLEDALERARKGYIPQQPLMVACDSITDPRNLGAILRASAAFGADGVLIPERRSAGVTATVWKTSAGAAARLPVARAKNLTQAIKEAKEEGYFVLGLDGEGDVDLPGLELAEEPLIIVVGSEGKGLSRLVRENCDQIVSIPISAATESLNASMAVGISLYEIATLRSGGAGRAA</sequence>
<keyword evidence="3" id="KW-0808">Transferase</keyword>
<dbReference type="EMBL" id="BMIS01000012">
    <property type="protein sequence ID" value="GGE75666.1"/>
    <property type="molecule type" value="Genomic_DNA"/>
</dbReference>
<evidence type="ECO:0000256" key="3">
    <source>
        <dbReference type="ARBA" id="ARBA00022679"/>
    </source>
</evidence>
<gene>
    <name evidence="6" type="primary">yjfH</name>
    <name evidence="6" type="ORF">GCM10011401_23760</name>
</gene>
<dbReference type="InterPro" id="IPR029028">
    <property type="entry name" value="Alpha/beta_knot_MTases"/>
</dbReference>
<reference evidence="6" key="1">
    <citation type="journal article" date="2014" name="Int. J. Syst. Evol. Microbiol.">
        <title>Complete genome sequence of Corynebacterium casei LMG S-19264T (=DSM 44701T), isolated from a smear-ripened cheese.</title>
        <authorList>
            <consortium name="US DOE Joint Genome Institute (JGI-PGF)"/>
            <person name="Walter F."/>
            <person name="Albersmeier A."/>
            <person name="Kalinowski J."/>
            <person name="Ruckert C."/>
        </authorList>
    </citation>
    <scope>NUCLEOTIDE SEQUENCE</scope>
    <source>
        <strain evidence="6">CGMCC 1.15388</strain>
    </source>
</reference>